<reference evidence="1 2" key="1">
    <citation type="submission" date="2020-02" db="EMBL/GenBank/DDBJ databases">
        <authorList>
            <person name="Ma Q."/>
            <person name="Huang Y."/>
            <person name="Song X."/>
            <person name="Pei D."/>
        </authorList>
    </citation>
    <scope>NUCLEOTIDE SEQUENCE [LARGE SCALE GENOMIC DNA]</scope>
    <source>
        <strain evidence="1">Sxm20200214</strain>
        <tissue evidence="1">Leaf</tissue>
    </source>
</reference>
<dbReference type="Proteomes" id="UP000886595">
    <property type="component" value="Unassembled WGS sequence"/>
</dbReference>
<dbReference type="OrthoDB" id="10324675at2759"/>
<dbReference type="EMBL" id="JAAMPC010000011">
    <property type="protein sequence ID" value="KAG2280014.1"/>
    <property type="molecule type" value="Genomic_DNA"/>
</dbReference>
<evidence type="ECO:0000313" key="2">
    <source>
        <dbReference type="Proteomes" id="UP000886595"/>
    </source>
</evidence>
<sequence>MVSSKSSSSTCYLIKQHVFSSRCLSCSGYQSMINSSWINEFLFAYGFTVRIWGWGQTFDEFKFSLTGECIISLIVEYHLQTNRILGFCVVGVFPWLFFGTKKMNPKPPWPWRRLGMVYAINRWMWTIASSLFQRVGFHFHWIRGEKGKRVCEDMKWKKMESDDYQSQYEGCLRFWIEITTKHVISCSGSVWNRQRCNRWIVSPDLLSDKRRWITMDDSRTQDHIRPRTTIEQVSESVYPANELGSIVLLLIYYHVQLKNVLVVYMFRF</sequence>
<organism evidence="1 2">
    <name type="scientific">Brassica carinata</name>
    <name type="common">Ethiopian mustard</name>
    <name type="synonym">Abyssinian cabbage</name>
    <dbReference type="NCBI Taxonomy" id="52824"/>
    <lineage>
        <taxon>Eukaryota</taxon>
        <taxon>Viridiplantae</taxon>
        <taxon>Streptophyta</taxon>
        <taxon>Embryophyta</taxon>
        <taxon>Tracheophyta</taxon>
        <taxon>Spermatophyta</taxon>
        <taxon>Magnoliopsida</taxon>
        <taxon>eudicotyledons</taxon>
        <taxon>Gunneridae</taxon>
        <taxon>Pentapetalae</taxon>
        <taxon>rosids</taxon>
        <taxon>malvids</taxon>
        <taxon>Brassicales</taxon>
        <taxon>Brassicaceae</taxon>
        <taxon>Brassiceae</taxon>
        <taxon>Brassica</taxon>
    </lineage>
</organism>
<evidence type="ECO:0000313" key="1">
    <source>
        <dbReference type="EMBL" id="KAG2280014.1"/>
    </source>
</evidence>
<proteinExistence type="predicted"/>
<dbReference type="AlphaFoldDB" id="A0A8X7R7L2"/>
<name>A0A8X7R7L2_BRACI</name>
<accession>A0A8X7R7L2</accession>
<gene>
    <name evidence="1" type="ORF">Bca52824_051234</name>
</gene>
<comment type="caution">
    <text evidence="1">The sequence shown here is derived from an EMBL/GenBank/DDBJ whole genome shotgun (WGS) entry which is preliminary data.</text>
</comment>
<protein>
    <submittedName>
        <fullName evidence="1">Uncharacterized protein</fullName>
    </submittedName>
</protein>
<keyword evidence="2" id="KW-1185">Reference proteome</keyword>